<comment type="subcellular location">
    <subcellularLocation>
        <location evidence="2">Nucleus</location>
        <location evidence="2">Nucleolus</location>
    </subcellularLocation>
</comment>
<evidence type="ECO:0000313" key="9">
    <source>
        <dbReference type="Proteomes" id="UP000288716"/>
    </source>
</evidence>
<feature type="region of interest" description="Disordered" evidence="7">
    <location>
        <begin position="229"/>
        <end position="313"/>
    </location>
</feature>
<dbReference type="VEuPathDB" id="VectorBase:LDEU006383"/>
<feature type="compositionally biased region" description="Basic residues" evidence="7">
    <location>
        <begin position="240"/>
        <end position="253"/>
    </location>
</feature>
<dbReference type="EMBL" id="NCKV01003493">
    <property type="protein sequence ID" value="RWS25657.1"/>
    <property type="molecule type" value="Genomic_DNA"/>
</dbReference>
<comment type="similarity">
    <text evidence="3">Belongs to the EBP2 family.</text>
</comment>
<keyword evidence="6" id="KW-0539">Nucleus</keyword>
<dbReference type="PANTHER" id="PTHR13028">
    <property type="entry name" value="RRNA PROCESSING PROTEIN EBNA1-BINDING PROTEIN-RELATED"/>
    <property type="match status" value="1"/>
</dbReference>
<dbReference type="InterPro" id="IPR008610">
    <property type="entry name" value="Ebp2"/>
</dbReference>
<protein>
    <recommendedName>
        <fullName evidence="10">rRNA-processing protein EBP2-like protein</fullName>
    </recommendedName>
</protein>
<organism evidence="8 9">
    <name type="scientific">Leptotrombidium deliense</name>
    <dbReference type="NCBI Taxonomy" id="299467"/>
    <lineage>
        <taxon>Eukaryota</taxon>
        <taxon>Metazoa</taxon>
        <taxon>Ecdysozoa</taxon>
        <taxon>Arthropoda</taxon>
        <taxon>Chelicerata</taxon>
        <taxon>Arachnida</taxon>
        <taxon>Acari</taxon>
        <taxon>Acariformes</taxon>
        <taxon>Trombidiformes</taxon>
        <taxon>Prostigmata</taxon>
        <taxon>Anystina</taxon>
        <taxon>Parasitengona</taxon>
        <taxon>Trombiculoidea</taxon>
        <taxon>Trombiculidae</taxon>
        <taxon>Leptotrombidium</taxon>
    </lineage>
</organism>
<dbReference type="AlphaFoldDB" id="A0A443SDQ3"/>
<evidence type="ECO:0000256" key="6">
    <source>
        <dbReference type="ARBA" id="ARBA00023242"/>
    </source>
</evidence>
<accession>A0A443SDQ3</accession>
<dbReference type="GO" id="GO:0006364">
    <property type="term" value="P:rRNA processing"/>
    <property type="evidence" value="ECO:0007669"/>
    <property type="project" value="TreeGrafter"/>
</dbReference>
<dbReference type="Pfam" id="PF05890">
    <property type="entry name" value="Ebp2"/>
    <property type="match status" value="1"/>
</dbReference>
<dbReference type="PANTHER" id="PTHR13028:SF0">
    <property type="entry name" value="RRNA-PROCESSING PROTEIN EBP2-RELATED"/>
    <property type="match status" value="1"/>
</dbReference>
<evidence type="ECO:0000256" key="4">
    <source>
        <dbReference type="ARBA" id="ARBA00022517"/>
    </source>
</evidence>
<evidence type="ECO:0000256" key="7">
    <source>
        <dbReference type="SAM" id="MobiDB-lite"/>
    </source>
</evidence>
<feature type="compositionally biased region" description="Basic residues" evidence="7">
    <location>
        <begin position="283"/>
        <end position="313"/>
    </location>
</feature>
<sequence>MKSKNKVKVLVPEVEEQSNSSADEFEDSDEELQEAFAKGELKPGLNAIVPLVKKTSVNNVNGLKSKLQQIKLNAEWIERLDSVNGPASLPENVTQEYGDLKLKINRKGFVSSEELSDAAQHDFKRELCFYQQAQAAVLECIPKLHKLKVKTKRPEDYFAEMVKSDEHMKRMRTKLIAKQSAIERSEKARRLRQEKKMGKEVQKEILMKRQKEKKQLMENVKKFKKGEESLDFLNEPQKQQQKKNSKKLTKKAKYKNERFGYGGVKKRGKYNTADSAADISGFRAKKHASKGKVKAKPNRPGKQRRRQMKSRKR</sequence>
<evidence type="ECO:0000256" key="5">
    <source>
        <dbReference type="ARBA" id="ARBA00023054"/>
    </source>
</evidence>
<evidence type="ECO:0000256" key="3">
    <source>
        <dbReference type="ARBA" id="ARBA00007336"/>
    </source>
</evidence>
<dbReference type="STRING" id="299467.A0A443SDQ3"/>
<dbReference type="Proteomes" id="UP000288716">
    <property type="component" value="Unassembled WGS sequence"/>
</dbReference>
<dbReference type="GO" id="GO:0042273">
    <property type="term" value="P:ribosomal large subunit biogenesis"/>
    <property type="evidence" value="ECO:0007669"/>
    <property type="project" value="TreeGrafter"/>
</dbReference>
<evidence type="ECO:0000313" key="8">
    <source>
        <dbReference type="EMBL" id="RWS25657.1"/>
    </source>
</evidence>
<evidence type="ECO:0000256" key="1">
    <source>
        <dbReference type="ARBA" id="ARBA00003387"/>
    </source>
</evidence>
<comment type="function">
    <text evidence="1">Required for the processing of the 27S pre-rRNA.</text>
</comment>
<evidence type="ECO:0008006" key="10">
    <source>
        <dbReference type="Google" id="ProtNLM"/>
    </source>
</evidence>
<feature type="region of interest" description="Disordered" evidence="7">
    <location>
        <begin position="1"/>
        <end position="32"/>
    </location>
</feature>
<dbReference type="GO" id="GO:0005730">
    <property type="term" value="C:nucleolus"/>
    <property type="evidence" value="ECO:0007669"/>
    <property type="project" value="UniProtKB-SubCell"/>
</dbReference>
<feature type="compositionally biased region" description="Acidic residues" evidence="7">
    <location>
        <begin position="23"/>
        <end position="32"/>
    </location>
</feature>
<dbReference type="OrthoDB" id="443772at2759"/>
<dbReference type="GO" id="GO:0030687">
    <property type="term" value="C:preribosome, large subunit precursor"/>
    <property type="evidence" value="ECO:0007669"/>
    <property type="project" value="TreeGrafter"/>
</dbReference>
<reference evidence="8 9" key="1">
    <citation type="journal article" date="2018" name="Gigascience">
        <title>Genomes of trombidid mites reveal novel predicted allergens and laterally-transferred genes associated with secondary metabolism.</title>
        <authorList>
            <person name="Dong X."/>
            <person name="Chaisiri K."/>
            <person name="Xia D."/>
            <person name="Armstrong S.D."/>
            <person name="Fang Y."/>
            <person name="Donnelly M.J."/>
            <person name="Kadowaki T."/>
            <person name="McGarry J.W."/>
            <person name="Darby A.C."/>
            <person name="Makepeace B.L."/>
        </authorList>
    </citation>
    <scope>NUCLEOTIDE SEQUENCE [LARGE SCALE GENOMIC DNA]</scope>
    <source>
        <strain evidence="8">UoL-UT</strain>
    </source>
</reference>
<name>A0A443SDQ3_9ACAR</name>
<gene>
    <name evidence="8" type="ORF">B4U80_10085</name>
</gene>
<keyword evidence="4" id="KW-0690">Ribosome biogenesis</keyword>
<comment type="caution">
    <text evidence="8">The sequence shown here is derived from an EMBL/GenBank/DDBJ whole genome shotgun (WGS) entry which is preliminary data.</text>
</comment>
<evidence type="ECO:0000256" key="2">
    <source>
        <dbReference type="ARBA" id="ARBA00004604"/>
    </source>
</evidence>
<keyword evidence="9" id="KW-1185">Reference proteome</keyword>
<proteinExistence type="inferred from homology"/>
<dbReference type="GO" id="GO:0034399">
    <property type="term" value="C:nuclear periphery"/>
    <property type="evidence" value="ECO:0007669"/>
    <property type="project" value="TreeGrafter"/>
</dbReference>
<keyword evidence="5" id="KW-0175">Coiled coil</keyword>